<keyword evidence="2" id="KW-1133">Transmembrane helix</keyword>
<dbReference type="EMBL" id="UEYP01000001">
    <property type="protein sequence ID" value="SSC65753.1"/>
    <property type="molecule type" value="Genomic_DNA"/>
</dbReference>
<evidence type="ECO:0000256" key="2">
    <source>
        <dbReference type="SAM" id="Phobius"/>
    </source>
</evidence>
<evidence type="ECO:0000256" key="1">
    <source>
        <dbReference type="SAM" id="MobiDB-lite"/>
    </source>
</evidence>
<keyword evidence="5" id="KW-1185">Reference proteome</keyword>
<gene>
    <name evidence="4" type="ORF">RHIZ70_1461</name>
</gene>
<dbReference type="Proteomes" id="UP000254764">
    <property type="component" value="Unassembled WGS sequence"/>
</dbReference>
<keyword evidence="2" id="KW-0812">Transmembrane</keyword>
<accession>A0A376AE69</accession>
<feature type="compositionally biased region" description="Basic and acidic residues" evidence="1">
    <location>
        <begin position="1"/>
        <end position="17"/>
    </location>
</feature>
<name>A0A376AE69_9HYPH</name>
<dbReference type="RefSeq" id="WP_115668796.1">
    <property type="nucleotide sequence ID" value="NZ_UEYP01000001.1"/>
</dbReference>
<evidence type="ECO:0000313" key="5">
    <source>
        <dbReference type="Proteomes" id="UP000254764"/>
    </source>
</evidence>
<dbReference type="AlphaFoldDB" id="A0A376AE69"/>
<dbReference type="Pfam" id="PF07811">
    <property type="entry name" value="TadE"/>
    <property type="match status" value="1"/>
</dbReference>
<evidence type="ECO:0000313" key="4">
    <source>
        <dbReference type="EMBL" id="SSC65753.1"/>
    </source>
</evidence>
<sequence length="216" mass="24591">MSADFKHPDRQHQDGRAKTGRPKRRLWRRLRRSRDGAAAIEFAILAIPYFLIIFAIIETFVAFYAEQLVHLAVNNMARELRTGRITYDLGRTTDMTEGQFRQAFCNEISILITCSETEITTPSKLYIDVRTFPTFGDIPGEIPRVSTADFSDIDPSSFDFAPGGPKSINMVRALYRWQVMTDLVRPYITTIRPADGSMPKDFLISATTAIQNEDYP</sequence>
<feature type="region of interest" description="Disordered" evidence="1">
    <location>
        <begin position="1"/>
        <end position="23"/>
    </location>
</feature>
<proteinExistence type="predicted"/>
<protein>
    <recommendedName>
        <fullName evidence="3">TadE-like domain-containing protein</fullName>
    </recommendedName>
</protein>
<dbReference type="InterPro" id="IPR012495">
    <property type="entry name" value="TadE-like_dom"/>
</dbReference>
<reference evidence="5" key="1">
    <citation type="submission" date="2018-07" db="EMBL/GenBank/DDBJ databases">
        <authorList>
            <person name="Peiro R."/>
            <person name="Begona"/>
            <person name="Cbmso G."/>
            <person name="Lopez M."/>
            <person name="Gonzalez S."/>
        </authorList>
    </citation>
    <scope>NUCLEOTIDE SEQUENCE [LARGE SCALE GENOMIC DNA]</scope>
</reference>
<keyword evidence="2" id="KW-0472">Membrane</keyword>
<feature type="transmembrane region" description="Helical" evidence="2">
    <location>
        <begin position="38"/>
        <end position="65"/>
    </location>
</feature>
<feature type="domain" description="TadE-like" evidence="3">
    <location>
        <begin position="36"/>
        <end position="78"/>
    </location>
</feature>
<evidence type="ECO:0000259" key="3">
    <source>
        <dbReference type="Pfam" id="PF07811"/>
    </source>
</evidence>
<organism evidence="4 5">
    <name type="scientific">Ciceribacter selenitireducens ATCC BAA-1503</name>
    <dbReference type="NCBI Taxonomy" id="1336235"/>
    <lineage>
        <taxon>Bacteria</taxon>
        <taxon>Pseudomonadati</taxon>
        <taxon>Pseudomonadota</taxon>
        <taxon>Alphaproteobacteria</taxon>
        <taxon>Hyphomicrobiales</taxon>
        <taxon>Rhizobiaceae</taxon>
        <taxon>Ciceribacter</taxon>
    </lineage>
</organism>
<dbReference type="OrthoDB" id="7990385at2"/>